<evidence type="ECO:0000313" key="2">
    <source>
        <dbReference type="EMBL" id="GHJ86296.1"/>
    </source>
</evidence>
<dbReference type="Proteomes" id="UP000620104">
    <property type="component" value="Unassembled WGS sequence"/>
</dbReference>
<keyword evidence="3" id="KW-1185">Reference proteome</keyword>
<reference evidence="2" key="1">
    <citation type="submission" date="2020-07" db="EMBL/GenBank/DDBJ databases">
        <title>Draft Genome Sequence of a Deep-Sea Yeast, Naganishia (Cryptococcus) liquefaciens strain N6.</title>
        <authorList>
            <person name="Han Y.W."/>
            <person name="Kajitani R."/>
            <person name="Morimoto H."/>
            <person name="Parhat M."/>
            <person name="Tsubouchi H."/>
            <person name="Bakenova O."/>
            <person name="Ogata M."/>
            <person name="Argunhan B."/>
            <person name="Aoki R."/>
            <person name="Kajiwara S."/>
            <person name="Itoh T."/>
            <person name="Iwasaki H."/>
        </authorList>
    </citation>
    <scope>NUCLEOTIDE SEQUENCE</scope>
    <source>
        <strain evidence="2">N6</strain>
    </source>
</reference>
<dbReference type="EMBL" id="BLZA01000017">
    <property type="protein sequence ID" value="GHJ86296.1"/>
    <property type="molecule type" value="Genomic_DNA"/>
</dbReference>
<proteinExistence type="predicted"/>
<feature type="region of interest" description="Disordered" evidence="1">
    <location>
        <begin position="1"/>
        <end position="131"/>
    </location>
</feature>
<evidence type="ECO:0000256" key="1">
    <source>
        <dbReference type="SAM" id="MobiDB-lite"/>
    </source>
</evidence>
<protein>
    <submittedName>
        <fullName evidence="2">Uncharacterized protein</fullName>
    </submittedName>
</protein>
<sequence>MIFHRLPRARTIAGTARSSSSGLSKRRIFGLGWWTRDKKQPQSSASPPSIPSPLHTPSPSPPTNPHPHPPDAPSPPKPSTTKTTSSLSARDEEIKRKLLDMDGGNAGFGYEGGKPEGGQGRETRRNMFRIM</sequence>
<feature type="compositionally biased region" description="Pro residues" evidence="1">
    <location>
        <begin position="48"/>
        <end position="78"/>
    </location>
</feature>
<comment type="caution">
    <text evidence="2">The sequence shown here is derived from an EMBL/GenBank/DDBJ whole genome shotgun (WGS) entry which is preliminary data.</text>
</comment>
<feature type="compositionally biased region" description="Gly residues" evidence="1">
    <location>
        <begin position="104"/>
        <end position="118"/>
    </location>
</feature>
<dbReference type="OrthoDB" id="2157103at2759"/>
<accession>A0A8H3TRW0</accession>
<feature type="compositionally biased region" description="Basic and acidic residues" evidence="1">
    <location>
        <begin position="89"/>
        <end position="100"/>
    </location>
</feature>
<feature type="compositionally biased region" description="Low complexity" evidence="1">
    <location>
        <begin position="79"/>
        <end position="88"/>
    </location>
</feature>
<gene>
    <name evidence="2" type="ORF">NliqN6_2698</name>
</gene>
<organism evidence="2 3">
    <name type="scientific">Naganishia liquefaciens</name>
    <dbReference type="NCBI Taxonomy" id="104408"/>
    <lineage>
        <taxon>Eukaryota</taxon>
        <taxon>Fungi</taxon>
        <taxon>Dikarya</taxon>
        <taxon>Basidiomycota</taxon>
        <taxon>Agaricomycotina</taxon>
        <taxon>Tremellomycetes</taxon>
        <taxon>Filobasidiales</taxon>
        <taxon>Filobasidiaceae</taxon>
        <taxon>Naganishia</taxon>
    </lineage>
</organism>
<name>A0A8H3TRW0_9TREE</name>
<evidence type="ECO:0000313" key="3">
    <source>
        <dbReference type="Proteomes" id="UP000620104"/>
    </source>
</evidence>
<dbReference type="AlphaFoldDB" id="A0A8H3TRW0"/>